<dbReference type="SUPFAM" id="SSF53822">
    <property type="entry name" value="Periplasmic binding protein-like I"/>
    <property type="match status" value="1"/>
</dbReference>
<proteinExistence type="predicted"/>
<dbReference type="PROSITE" id="PS00356">
    <property type="entry name" value="HTH_LACI_1"/>
    <property type="match status" value="1"/>
</dbReference>
<comment type="caution">
    <text evidence="6">The sequence shown here is derived from an EMBL/GenBank/DDBJ whole genome shotgun (WGS) entry which is preliminary data.</text>
</comment>
<dbReference type="PROSITE" id="PS50932">
    <property type="entry name" value="HTH_LACI_2"/>
    <property type="match status" value="1"/>
</dbReference>
<evidence type="ECO:0000313" key="6">
    <source>
        <dbReference type="EMBL" id="GAA2018454.1"/>
    </source>
</evidence>
<dbReference type="Pfam" id="PF00356">
    <property type="entry name" value="LacI"/>
    <property type="match status" value="1"/>
</dbReference>
<sequence length="347" mass="36782">MPPEPGKGAQNGLHGSRARLADVARAAGVSKAAASKVLNSDPDFSARPETRLRIMEAAQALGYRPHVAARALATSHARTVALLVPKLTNMTYVTIARGAFERARERDYVSVMSEDYDEYSAMAAFRDLVDVGRVDGLIVASARPDHTLIGALSESRIPHVFLNRAVAGSGRNVVMDVAKSSRLAVRHFAELGHRYVAHVAGPRGIAPSDERARAFLEYAPEFGLEVCQVEHVEFSEAGGAAGAAAILEAGRATAIYASSLAQAIGAMHGAREAGRRIPEDVSIIGNDDFPIAAYLSPPLTTVAMPLRELGRFGADAIIDQLEGKHPVDLVIPTEPTLAVRSSTAPPS</sequence>
<dbReference type="SMART" id="SM00354">
    <property type="entry name" value="HTH_LACI"/>
    <property type="match status" value="1"/>
</dbReference>
<name>A0ABN2TRY7_9ACTN</name>
<dbReference type="GO" id="GO:0003677">
    <property type="term" value="F:DNA binding"/>
    <property type="evidence" value="ECO:0007669"/>
    <property type="project" value="UniProtKB-KW"/>
</dbReference>
<evidence type="ECO:0000256" key="2">
    <source>
        <dbReference type="ARBA" id="ARBA00023015"/>
    </source>
</evidence>
<dbReference type="InterPro" id="IPR046335">
    <property type="entry name" value="LacI/GalR-like_sensor"/>
</dbReference>
<dbReference type="EMBL" id="BAAAQN010000005">
    <property type="protein sequence ID" value="GAA2018454.1"/>
    <property type="molecule type" value="Genomic_DNA"/>
</dbReference>
<dbReference type="CDD" id="cd01392">
    <property type="entry name" value="HTH_LacI"/>
    <property type="match status" value="1"/>
</dbReference>
<feature type="domain" description="HTH lacI-type" evidence="5">
    <location>
        <begin position="18"/>
        <end position="74"/>
    </location>
</feature>
<reference evidence="6 7" key="1">
    <citation type="journal article" date="2019" name="Int. J. Syst. Evol. Microbiol.">
        <title>The Global Catalogue of Microorganisms (GCM) 10K type strain sequencing project: providing services to taxonomists for standard genome sequencing and annotation.</title>
        <authorList>
            <consortium name="The Broad Institute Genomics Platform"/>
            <consortium name="The Broad Institute Genome Sequencing Center for Infectious Disease"/>
            <person name="Wu L."/>
            <person name="Ma J."/>
        </authorList>
    </citation>
    <scope>NUCLEOTIDE SEQUENCE [LARGE SCALE GENOMIC DNA]</scope>
    <source>
        <strain evidence="6 7">JCM 16014</strain>
    </source>
</reference>
<gene>
    <name evidence="6" type="ORF">GCM10009839_13300</name>
</gene>
<dbReference type="InterPro" id="IPR010982">
    <property type="entry name" value="Lambda_DNA-bd_dom_sf"/>
</dbReference>
<keyword evidence="1" id="KW-0678">Repressor</keyword>
<dbReference type="RefSeq" id="WP_344664602.1">
    <property type="nucleotide sequence ID" value="NZ_BAAAQN010000005.1"/>
</dbReference>
<keyword evidence="7" id="KW-1185">Reference proteome</keyword>
<protein>
    <submittedName>
        <fullName evidence="6">LacI family DNA-binding transcriptional regulator</fullName>
    </submittedName>
</protein>
<dbReference type="Pfam" id="PF13377">
    <property type="entry name" value="Peripla_BP_3"/>
    <property type="match status" value="1"/>
</dbReference>
<keyword evidence="4" id="KW-0804">Transcription</keyword>
<keyword evidence="3 6" id="KW-0238">DNA-binding</keyword>
<organism evidence="6 7">
    <name type="scientific">Catenulispora yoronensis</name>
    <dbReference type="NCBI Taxonomy" id="450799"/>
    <lineage>
        <taxon>Bacteria</taxon>
        <taxon>Bacillati</taxon>
        <taxon>Actinomycetota</taxon>
        <taxon>Actinomycetes</taxon>
        <taxon>Catenulisporales</taxon>
        <taxon>Catenulisporaceae</taxon>
        <taxon>Catenulispora</taxon>
    </lineage>
</organism>
<evidence type="ECO:0000259" key="5">
    <source>
        <dbReference type="PROSITE" id="PS50932"/>
    </source>
</evidence>
<evidence type="ECO:0000256" key="1">
    <source>
        <dbReference type="ARBA" id="ARBA00022491"/>
    </source>
</evidence>
<dbReference type="PANTHER" id="PTHR30146:SF148">
    <property type="entry name" value="HTH-TYPE TRANSCRIPTIONAL REPRESSOR PURR-RELATED"/>
    <property type="match status" value="1"/>
</dbReference>
<dbReference type="Gene3D" id="1.10.260.40">
    <property type="entry name" value="lambda repressor-like DNA-binding domains"/>
    <property type="match status" value="1"/>
</dbReference>
<dbReference type="CDD" id="cd06267">
    <property type="entry name" value="PBP1_LacI_sugar_binding-like"/>
    <property type="match status" value="1"/>
</dbReference>
<dbReference type="Proteomes" id="UP001500751">
    <property type="component" value="Unassembled WGS sequence"/>
</dbReference>
<evidence type="ECO:0000256" key="3">
    <source>
        <dbReference type="ARBA" id="ARBA00023125"/>
    </source>
</evidence>
<evidence type="ECO:0000313" key="7">
    <source>
        <dbReference type="Proteomes" id="UP001500751"/>
    </source>
</evidence>
<dbReference type="Gene3D" id="3.40.50.2300">
    <property type="match status" value="2"/>
</dbReference>
<keyword evidence="2" id="KW-0805">Transcription regulation</keyword>
<dbReference type="SUPFAM" id="SSF47413">
    <property type="entry name" value="lambda repressor-like DNA-binding domains"/>
    <property type="match status" value="1"/>
</dbReference>
<dbReference type="InterPro" id="IPR028082">
    <property type="entry name" value="Peripla_BP_I"/>
</dbReference>
<dbReference type="PANTHER" id="PTHR30146">
    <property type="entry name" value="LACI-RELATED TRANSCRIPTIONAL REPRESSOR"/>
    <property type="match status" value="1"/>
</dbReference>
<evidence type="ECO:0000256" key="4">
    <source>
        <dbReference type="ARBA" id="ARBA00023163"/>
    </source>
</evidence>
<dbReference type="InterPro" id="IPR000843">
    <property type="entry name" value="HTH_LacI"/>
</dbReference>
<accession>A0ABN2TRY7</accession>